<evidence type="ECO:0000313" key="1">
    <source>
        <dbReference type="EMBL" id="AHM56945.1"/>
    </source>
</evidence>
<dbReference type="STRING" id="1286171.EAL2_c16500"/>
<dbReference type="PATRIC" id="fig|1286171.3.peg.1601"/>
<dbReference type="Proteomes" id="UP000019591">
    <property type="component" value="Chromosome"/>
</dbReference>
<protein>
    <submittedName>
        <fullName evidence="1">Uncharacterized protein</fullName>
    </submittedName>
</protein>
<dbReference type="HOGENOM" id="CLU_2273152_0_0_9"/>
<dbReference type="KEGG" id="eac:EAL2_c16500"/>
<organism evidence="1 2">
    <name type="scientific">Peptoclostridium acidaminophilum DSM 3953</name>
    <dbReference type="NCBI Taxonomy" id="1286171"/>
    <lineage>
        <taxon>Bacteria</taxon>
        <taxon>Bacillati</taxon>
        <taxon>Bacillota</taxon>
        <taxon>Clostridia</taxon>
        <taxon>Peptostreptococcales</taxon>
        <taxon>Peptoclostridiaceae</taxon>
        <taxon>Peptoclostridium</taxon>
    </lineage>
</organism>
<reference evidence="1 2" key="1">
    <citation type="journal article" date="2014" name="Genome Announc.">
        <title>Complete Genome Sequence of Amino Acid-Utilizing Eubacterium acidaminophilum al-2 (DSM 3953).</title>
        <authorList>
            <person name="Poehlein A."/>
            <person name="Andreesen J.R."/>
            <person name="Daniel R."/>
        </authorList>
    </citation>
    <scope>NUCLEOTIDE SEQUENCE [LARGE SCALE GENOMIC DNA]</scope>
    <source>
        <strain evidence="1 2">DSM 3953</strain>
    </source>
</reference>
<dbReference type="eggNOG" id="ENOG502ZN6E">
    <property type="taxonomic scope" value="Bacteria"/>
</dbReference>
<dbReference type="RefSeq" id="WP_025435917.1">
    <property type="nucleotide sequence ID" value="NZ_CP007452.1"/>
</dbReference>
<name>W8T7R6_PEPAC</name>
<evidence type="ECO:0000313" key="2">
    <source>
        <dbReference type="Proteomes" id="UP000019591"/>
    </source>
</evidence>
<gene>
    <name evidence="1" type="ORF">EAL2_c16500</name>
</gene>
<dbReference type="EMBL" id="CP007452">
    <property type="protein sequence ID" value="AHM56945.1"/>
    <property type="molecule type" value="Genomic_DNA"/>
</dbReference>
<accession>W8T7R6</accession>
<sequence>MKKEELLIEIDQESLRKFKTLCRQKSRKPKHEIVDYINYVLANKPILLLEKIKTIEPKKQIKIRIESEKAQCLRDFCRSHNMSVETLIDSFIEAQIKDDDIA</sequence>
<dbReference type="AlphaFoldDB" id="W8T7R6"/>
<keyword evidence="2" id="KW-1185">Reference proteome</keyword>
<proteinExistence type="predicted"/>